<evidence type="ECO:0000259" key="1">
    <source>
        <dbReference type="Pfam" id="PF26215"/>
    </source>
</evidence>
<evidence type="ECO:0000313" key="2">
    <source>
        <dbReference type="EMBL" id="CAH3020099.1"/>
    </source>
</evidence>
<dbReference type="EMBL" id="CALNXI010000136">
    <property type="protein sequence ID" value="CAH3020099.1"/>
    <property type="molecule type" value="Genomic_DNA"/>
</dbReference>
<sequence length="133" mass="15463">MEVCVKPTNTGLLLHYQSHVDNRYKRSLITTMLDRAYRISSDWSYFSQECDRLETLFLKLKHPSHLFNLAVKQFVDSKVVDQQQSPSTDTTPAPIRVVIPFKDQVSANIVKKRLTDLSLKIKTTIQPVFNLYY</sequence>
<dbReference type="Pfam" id="PF26215">
    <property type="entry name" value="HTH_animal"/>
    <property type="match status" value="1"/>
</dbReference>
<proteinExistence type="predicted"/>
<feature type="domain" description="Helix-turn-helix" evidence="1">
    <location>
        <begin position="13"/>
        <end position="66"/>
    </location>
</feature>
<organism evidence="2 3">
    <name type="scientific">Porites evermanni</name>
    <dbReference type="NCBI Taxonomy" id="104178"/>
    <lineage>
        <taxon>Eukaryota</taxon>
        <taxon>Metazoa</taxon>
        <taxon>Cnidaria</taxon>
        <taxon>Anthozoa</taxon>
        <taxon>Hexacorallia</taxon>
        <taxon>Scleractinia</taxon>
        <taxon>Fungiina</taxon>
        <taxon>Poritidae</taxon>
        <taxon>Porites</taxon>
    </lineage>
</organism>
<keyword evidence="3" id="KW-1185">Reference proteome</keyword>
<comment type="caution">
    <text evidence="2">The sequence shown here is derived from an EMBL/GenBank/DDBJ whole genome shotgun (WGS) entry which is preliminary data.</text>
</comment>
<accession>A0ABN8LY27</accession>
<protein>
    <recommendedName>
        <fullName evidence="1">Helix-turn-helix domain-containing protein</fullName>
    </recommendedName>
</protein>
<dbReference type="InterPro" id="IPR058912">
    <property type="entry name" value="HTH_animal"/>
</dbReference>
<gene>
    <name evidence="2" type="ORF">PEVE_00005663</name>
</gene>
<reference evidence="2 3" key="1">
    <citation type="submission" date="2022-05" db="EMBL/GenBank/DDBJ databases">
        <authorList>
            <consortium name="Genoscope - CEA"/>
            <person name="William W."/>
        </authorList>
    </citation>
    <scope>NUCLEOTIDE SEQUENCE [LARGE SCALE GENOMIC DNA]</scope>
</reference>
<name>A0ABN8LY27_9CNID</name>
<dbReference type="Proteomes" id="UP001159427">
    <property type="component" value="Unassembled WGS sequence"/>
</dbReference>
<evidence type="ECO:0000313" key="3">
    <source>
        <dbReference type="Proteomes" id="UP001159427"/>
    </source>
</evidence>